<feature type="compositionally biased region" description="Low complexity" evidence="2">
    <location>
        <begin position="66"/>
        <end position="79"/>
    </location>
</feature>
<keyword evidence="5" id="KW-1185">Reference proteome</keyword>
<sequence>MDAEGQEAQPAPFRFGKIVICGVGLIGGSLARALRRAGRADELGDPYSAYGAAPLAEARGVNSAASGGVNSGASSDAAGKSPPAAPRGEIVGVGRGMAAVERAIQLGVVDSGCTFDDVAGLARALDGADLVVIATPVAQTRALLDVMIPHLQLQTIVTDAGSTKSDVIAAARASLGSRIKQFVPAHPIAGRELSGIDAAIEDLYDGRNVVLCPLPENPEASVARVEAMWQASGARLHRMNAHQHDTVFASVSHLPHLLSFALVDQILDSAEAGLKFSFAAGGFRDFTRIAASSPEMWRDIFLANRQALLAELDGYTAVLARLRAAIEAGDGNRLADVFSRARDARQRWSDRPEPGVAAGGEAHRAGGGANKTGE</sequence>
<gene>
    <name evidence="4" type="ORF">LMG28138_01228</name>
</gene>
<dbReference type="PANTHER" id="PTHR21363">
    <property type="entry name" value="PREPHENATE DEHYDROGENASE"/>
    <property type="match status" value="1"/>
</dbReference>
<dbReference type="PANTHER" id="PTHR21363:SF0">
    <property type="entry name" value="PREPHENATE DEHYDROGENASE [NADP(+)]"/>
    <property type="match status" value="1"/>
</dbReference>
<evidence type="ECO:0000256" key="2">
    <source>
        <dbReference type="SAM" id="MobiDB-lite"/>
    </source>
</evidence>
<feature type="domain" description="Prephenate/arogenate dehydrogenase" evidence="3">
    <location>
        <begin position="16"/>
        <end position="356"/>
    </location>
</feature>
<evidence type="ECO:0000256" key="1">
    <source>
        <dbReference type="ARBA" id="ARBA00023002"/>
    </source>
</evidence>
<dbReference type="FunFam" id="1.10.3660.10:FF:000003">
    <property type="entry name" value="Prephenate dehydrogenase"/>
    <property type="match status" value="1"/>
</dbReference>
<dbReference type="GO" id="GO:0008977">
    <property type="term" value="F:prephenate dehydrogenase (NAD+) activity"/>
    <property type="evidence" value="ECO:0007669"/>
    <property type="project" value="InterPro"/>
</dbReference>
<name>A0A6S7C592_9BURK</name>
<accession>A0A6S7C592</accession>
<dbReference type="GO" id="GO:0004665">
    <property type="term" value="F:prephenate dehydrogenase (NADP+) activity"/>
    <property type="evidence" value="ECO:0007669"/>
    <property type="project" value="InterPro"/>
</dbReference>
<dbReference type="GO" id="GO:0006571">
    <property type="term" value="P:tyrosine biosynthetic process"/>
    <property type="evidence" value="ECO:0007669"/>
    <property type="project" value="InterPro"/>
</dbReference>
<dbReference type="Pfam" id="PF02153">
    <property type="entry name" value="PDH_N"/>
    <property type="match status" value="1"/>
</dbReference>
<dbReference type="InterPro" id="IPR046826">
    <property type="entry name" value="PDH_N"/>
</dbReference>
<protein>
    <recommendedName>
        <fullName evidence="3">Prephenate/arogenate dehydrogenase domain-containing protein</fullName>
    </recommendedName>
</protein>
<reference evidence="4 5" key="1">
    <citation type="submission" date="2020-04" db="EMBL/GenBank/DDBJ databases">
        <authorList>
            <person name="De Canck E."/>
        </authorList>
    </citation>
    <scope>NUCLEOTIDE SEQUENCE [LARGE SCALE GENOMIC DNA]</scope>
    <source>
        <strain evidence="4 5">LMG 28138</strain>
    </source>
</reference>
<feature type="region of interest" description="Disordered" evidence="2">
    <location>
        <begin position="66"/>
        <end position="86"/>
    </location>
</feature>
<feature type="compositionally biased region" description="Gly residues" evidence="2">
    <location>
        <begin position="365"/>
        <end position="374"/>
    </location>
</feature>
<dbReference type="InterPro" id="IPR008927">
    <property type="entry name" value="6-PGluconate_DH-like_C_sf"/>
</dbReference>
<dbReference type="PROSITE" id="PS51176">
    <property type="entry name" value="PDH_ADH"/>
    <property type="match status" value="1"/>
</dbReference>
<dbReference type="SUPFAM" id="SSF51735">
    <property type="entry name" value="NAD(P)-binding Rossmann-fold domains"/>
    <property type="match status" value="1"/>
</dbReference>
<organism evidence="4 5">
    <name type="scientific">Pararobbsia alpina</name>
    <dbReference type="NCBI Taxonomy" id="621374"/>
    <lineage>
        <taxon>Bacteria</taxon>
        <taxon>Pseudomonadati</taxon>
        <taxon>Pseudomonadota</taxon>
        <taxon>Betaproteobacteria</taxon>
        <taxon>Burkholderiales</taxon>
        <taxon>Burkholderiaceae</taxon>
        <taxon>Pararobbsia</taxon>
    </lineage>
</organism>
<dbReference type="Gene3D" id="3.40.50.720">
    <property type="entry name" value="NAD(P)-binding Rossmann-like Domain"/>
    <property type="match status" value="1"/>
</dbReference>
<proteinExistence type="predicted"/>
<dbReference type="RefSeq" id="WP_175103771.1">
    <property type="nucleotide sequence ID" value="NZ_CADIKM010000004.1"/>
</dbReference>
<dbReference type="InterPro" id="IPR003099">
    <property type="entry name" value="Prephen_DH"/>
</dbReference>
<dbReference type="EMBL" id="CADIKM010000004">
    <property type="protein sequence ID" value="CAB3781499.1"/>
    <property type="molecule type" value="Genomic_DNA"/>
</dbReference>
<dbReference type="Pfam" id="PF20463">
    <property type="entry name" value="PDH_C"/>
    <property type="match status" value="1"/>
</dbReference>
<evidence type="ECO:0000313" key="5">
    <source>
        <dbReference type="Proteomes" id="UP000494115"/>
    </source>
</evidence>
<dbReference type="Gene3D" id="1.10.3660.10">
    <property type="entry name" value="6-phosphogluconate dehydrogenase C-terminal like domain"/>
    <property type="match status" value="1"/>
</dbReference>
<keyword evidence="1" id="KW-0560">Oxidoreductase</keyword>
<evidence type="ECO:0000259" key="3">
    <source>
        <dbReference type="PROSITE" id="PS51176"/>
    </source>
</evidence>
<dbReference type="SUPFAM" id="SSF48179">
    <property type="entry name" value="6-phosphogluconate dehydrogenase C-terminal domain-like"/>
    <property type="match status" value="1"/>
</dbReference>
<feature type="region of interest" description="Disordered" evidence="2">
    <location>
        <begin position="345"/>
        <end position="374"/>
    </location>
</feature>
<dbReference type="InterPro" id="IPR046825">
    <property type="entry name" value="PDH_C"/>
</dbReference>
<dbReference type="Proteomes" id="UP000494115">
    <property type="component" value="Unassembled WGS sequence"/>
</dbReference>
<dbReference type="GO" id="GO:0070403">
    <property type="term" value="F:NAD+ binding"/>
    <property type="evidence" value="ECO:0007669"/>
    <property type="project" value="InterPro"/>
</dbReference>
<dbReference type="AlphaFoldDB" id="A0A6S7C592"/>
<dbReference type="InterPro" id="IPR050812">
    <property type="entry name" value="Preph/Arog_dehydrog"/>
</dbReference>
<evidence type="ECO:0000313" key="4">
    <source>
        <dbReference type="EMBL" id="CAB3781499.1"/>
    </source>
</evidence>
<dbReference type="InterPro" id="IPR036291">
    <property type="entry name" value="NAD(P)-bd_dom_sf"/>
</dbReference>